<dbReference type="Proteomes" id="UP001261666">
    <property type="component" value="Unassembled WGS sequence"/>
</dbReference>
<proteinExistence type="predicted"/>
<protein>
    <submittedName>
        <fullName evidence="1">Uncharacterized protein</fullName>
    </submittedName>
</protein>
<sequence length="136" mass="14082">MNSNSMKFGAVVAGEAVVIAGSALGASAASKSRSLEVECNGTTVATGTTIVQGSTGTFKIRQDSADDNRRTDWNAVSSNGNSLGYKMTGTGDTVSWSGVRPSTYTVKAKKYVPSDCSVLPFNGGSYTVNYTVTSRS</sequence>
<keyword evidence="2" id="KW-1185">Reference proteome</keyword>
<reference evidence="1" key="1">
    <citation type="submission" date="2023-08" db="EMBL/GenBank/DDBJ databases">
        <title>Functional and genomic diversity of the sorghum phyllosphere microbiome.</title>
        <authorList>
            <person name="Shade A."/>
        </authorList>
    </citation>
    <scope>NUCLEOTIDE SEQUENCE</scope>
    <source>
        <strain evidence="1">SORGH_AS_0885</strain>
    </source>
</reference>
<organism evidence="1 2">
    <name type="scientific">Nocardioides zeae</name>
    <dbReference type="NCBI Taxonomy" id="1457234"/>
    <lineage>
        <taxon>Bacteria</taxon>
        <taxon>Bacillati</taxon>
        <taxon>Actinomycetota</taxon>
        <taxon>Actinomycetes</taxon>
        <taxon>Propionibacteriales</taxon>
        <taxon>Nocardioidaceae</taxon>
        <taxon>Nocardioides</taxon>
    </lineage>
</organism>
<dbReference type="EMBL" id="JAVIZJ010000022">
    <property type="protein sequence ID" value="MDR6212284.1"/>
    <property type="molecule type" value="Genomic_DNA"/>
</dbReference>
<comment type="caution">
    <text evidence="1">The sequence shown here is derived from an EMBL/GenBank/DDBJ whole genome shotgun (WGS) entry which is preliminary data.</text>
</comment>
<evidence type="ECO:0000313" key="1">
    <source>
        <dbReference type="EMBL" id="MDR6212284.1"/>
    </source>
</evidence>
<gene>
    <name evidence="1" type="ORF">QE364_004020</name>
</gene>
<evidence type="ECO:0000313" key="2">
    <source>
        <dbReference type="Proteomes" id="UP001261666"/>
    </source>
</evidence>
<accession>A0ACC6INH5</accession>
<name>A0ACC6INH5_9ACTN</name>